<dbReference type="PROSITE" id="PS50405">
    <property type="entry name" value="GST_CTER"/>
    <property type="match status" value="1"/>
</dbReference>
<proteinExistence type="inferred from homology"/>
<sequence length="267" mass="30225">MFSRACTIRAPFNTTALSSLRSSYSMRYSDSIMSPLTLYSWPTPNGIKASIALEELGIEYKLEPINISINIQKEDWYLKINPNGRIPALADGDQRVFESGAILLYLAEKYDPERKISYAPGSPEYIEQVSWLMFQMGGLGPMMGQAEHFRLFANTRSDYGIKRYIDETKRLYSVLDSRLNESPYLAGSKYTIADIANWSWAQIGPAALELDLAEWPALNRWVEEIKGRGAVQRGLVLPNTGTSLQQMAERFREFRARIDALGNTDTN</sequence>
<evidence type="ECO:0000256" key="2">
    <source>
        <dbReference type="RuleBase" id="RU003494"/>
    </source>
</evidence>
<dbReference type="SFLD" id="SFLDG00358">
    <property type="entry name" value="Main_(cytGST)"/>
    <property type="match status" value="1"/>
</dbReference>
<evidence type="ECO:0000259" key="4">
    <source>
        <dbReference type="PROSITE" id="PS50405"/>
    </source>
</evidence>
<dbReference type="Pfam" id="PF00043">
    <property type="entry name" value="GST_C"/>
    <property type="match status" value="1"/>
</dbReference>
<keyword evidence="6" id="KW-1185">Reference proteome</keyword>
<dbReference type="PANTHER" id="PTHR44051:SF8">
    <property type="entry name" value="GLUTATHIONE S-TRANSFERASE GSTA"/>
    <property type="match status" value="1"/>
</dbReference>
<accession>A0ABR4GVK6</accession>
<dbReference type="SFLD" id="SFLDS00019">
    <property type="entry name" value="Glutathione_Transferase_(cytos"/>
    <property type="match status" value="1"/>
</dbReference>
<gene>
    <name evidence="5" type="ORF">BJX63DRAFT_86448</name>
</gene>
<dbReference type="InterPro" id="IPR004045">
    <property type="entry name" value="Glutathione_S-Trfase_N"/>
</dbReference>
<feature type="domain" description="GST C-terminal" evidence="4">
    <location>
        <begin position="121"/>
        <end position="251"/>
    </location>
</feature>
<protein>
    <submittedName>
        <fullName evidence="5">Glutathione S-transferase</fullName>
    </submittedName>
</protein>
<comment type="similarity">
    <text evidence="1 2">Belongs to the GST superfamily.</text>
</comment>
<dbReference type="SUPFAM" id="SSF52833">
    <property type="entry name" value="Thioredoxin-like"/>
    <property type="match status" value="1"/>
</dbReference>
<name>A0ABR4GVK6_9EURO</name>
<dbReference type="Proteomes" id="UP001610334">
    <property type="component" value="Unassembled WGS sequence"/>
</dbReference>
<dbReference type="InterPro" id="IPR010987">
    <property type="entry name" value="Glutathione-S-Trfase_C-like"/>
</dbReference>
<comment type="caution">
    <text evidence="5">The sequence shown here is derived from an EMBL/GenBank/DDBJ whole genome shotgun (WGS) entry which is preliminary data.</text>
</comment>
<evidence type="ECO:0000313" key="6">
    <source>
        <dbReference type="Proteomes" id="UP001610334"/>
    </source>
</evidence>
<feature type="domain" description="GST N-terminal" evidence="3">
    <location>
        <begin position="33"/>
        <end position="114"/>
    </location>
</feature>
<evidence type="ECO:0000313" key="5">
    <source>
        <dbReference type="EMBL" id="KAL2803105.1"/>
    </source>
</evidence>
<dbReference type="Gene3D" id="1.20.1050.10">
    <property type="match status" value="1"/>
</dbReference>
<dbReference type="InterPro" id="IPR040079">
    <property type="entry name" value="Glutathione_S-Trfase"/>
</dbReference>
<reference evidence="5 6" key="1">
    <citation type="submission" date="2024-07" db="EMBL/GenBank/DDBJ databases">
        <title>Section-level genome sequencing and comparative genomics of Aspergillus sections Usti and Cavernicolus.</title>
        <authorList>
            <consortium name="Lawrence Berkeley National Laboratory"/>
            <person name="Nybo J.L."/>
            <person name="Vesth T.C."/>
            <person name="Theobald S."/>
            <person name="Frisvad J.C."/>
            <person name="Larsen T.O."/>
            <person name="Kjaerboelling I."/>
            <person name="Rothschild-Mancinelli K."/>
            <person name="Lyhne E.K."/>
            <person name="Kogle M.E."/>
            <person name="Barry K."/>
            <person name="Clum A."/>
            <person name="Na H."/>
            <person name="Ledsgaard L."/>
            <person name="Lin J."/>
            <person name="Lipzen A."/>
            <person name="Kuo A."/>
            <person name="Riley R."/>
            <person name="Mondo S."/>
            <person name="Labutti K."/>
            <person name="Haridas S."/>
            <person name="Pangalinan J."/>
            <person name="Salamov A.A."/>
            <person name="Simmons B.A."/>
            <person name="Magnuson J.K."/>
            <person name="Chen J."/>
            <person name="Drula E."/>
            <person name="Henrissat B."/>
            <person name="Wiebenga A."/>
            <person name="Lubbers R.J."/>
            <person name="Gomes A.C."/>
            <person name="Makela M.R."/>
            <person name="Stajich J."/>
            <person name="Grigoriev I.V."/>
            <person name="Mortensen U.H."/>
            <person name="De Vries R.P."/>
            <person name="Baker S.E."/>
            <person name="Andersen M.R."/>
        </authorList>
    </citation>
    <scope>NUCLEOTIDE SEQUENCE [LARGE SCALE GENOMIC DNA]</scope>
    <source>
        <strain evidence="5 6">CBS 588.65</strain>
    </source>
</reference>
<dbReference type="InterPro" id="IPR036282">
    <property type="entry name" value="Glutathione-S-Trfase_C_sf"/>
</dbReference>
<dbReference type="CDD" id="cd03048">
    <property type="entry name" value="GST_N_Ure2p_like"/>
    <property type="match status" value="1"/>
</dbReference>
<dbReference type="InterPro" id="IPR036249">
    <property type="entry name" value="Thioredoxin-like_sf"/>
</dbReference>
<dbReference type="SUPFAM" id="SSF47616">
    <property type="entry name" value="GST C-terminal domain-like"/>
    <property type="match status" value="1"/>
</dbReference>
<dbReference type="Pfam" id="PF02798">
    <property type="entry name" value="GST_N"/>
    <property type="match status" value="1"/>
</dbReference>
<evidence type="ECO:0000256" key="1">
    <source>
        <dbReference type="ARBA" id="ARBA00007409"/>
    </source>
</evidence>
<dbReference type="InterPro" id="IPR004046">
    <property type="entry name" value="GST_C"/>
</dbReference>
<organism evidence="5 6">
    <name type="scientific">Aspergillus granulosus</name>
    <dbReference type="NCBI Taxonomy" id="176169"/>
    <lineage>
        <taxon>Eukaryota</taxon>
        <taxon>Fungi</taxon>
        <taxon>Dikarya</taxon>
        <taxon>Ascomycota</taxon>
        <taxon>Pezizomycotina</taxon>
        <taxon>Eurotiomycetes</taxon>
        <taxon>Eurotiomycetidae</taxon>
        <taxon>Eurotiales</taxon>
        <taxon>Aspergillaceae</taxon>
        <taxon>Aspergillus</taxon>
        <taxon>Aspergillus subgen. Nidulantes</taxon>
    </lineage>
</organism>
<dbReference type="PANTHER" id="PTHR44051">
    <property type="entry name" value="GLUTATHIONE S-TRANSFERASE-RELATED"/>
    <property type="match status" value="1"/>
</dbReference>
<dbReference type="EMBL" id="JBFXLT010000151">
    <property type="protein sequence ID" value="KAL2803105.1"/>
    <property type="molecule type" value="Genomic_DNA"/>
</dbReference>
<dbReference type="Gene3D" id="3.40.30.10">
    <property type="entry name" value="Glutaredoxin"/>
    <property type="match status" value="1"/>
</dbReference>
<dbReference type="PROSITE" id="PS50404">
    <property type="entry name" value="GST_NTER"/>
    <property type="match status" value="1"/>
</dbReference>
<evidence type="ECO:0000259" key="3">
    <source>
        <dbReference type="PROSITE" id="PS50404"/>
    </source>
</evidence>
<dbReference type="SFLD" id="SFLDG01151">
    <property type="entry name" value="Main.2:_Nu-like"/>
    <property type="match status" value="1"/>
</dbReference>